<dbReference type="InterPro" id="IPR021440">
    <property type="entry name" value="DUF3089"/>
</dbReference>
<dbReference type="Pfam" id="PF11288">
    <property type="entry name" value="DUF3089"/>
    <property type="match status" value="1"/>
</dbReference>
<comment type="caution">
    <text evidence="2">The sequence shown here is derived from an EMBL/GenBank/DDBJ whole genome shotgun (WGS) entry which is preliminary data.</text>
</comment>
<feature type="chain" id="PRO_5042846968" evidence="1">
    <location>
        <begin position="25"/>
        <end position="422"/>
    </location>
</feature>
<gene>
    <name evidence="2" type="ORF">PV399_30015</name>
    <name evidence="3" type="ORF">PV666_05220</name>
</gene>
<protein>
    <submittedName>
        <fullName evidence="2">DUF3089 domain-containing protein</fullName>
    </submittedName>
</protein>
<dbReference type="EMBL" id="JARAWP010000002">
    <property type="protein sequence ID" value="MDX3017281.1"/>
    <property type="molecule type" value="Genomic_DNA"/>
</dbReference>
<dbReference type="RefSeq" id="WP_010352558.1">
    <property type="nucleotide sequence ID" value="NZ_BCMK01000006.1"/>
</dbReference>
<keyword evidence="4" id="KW-1185">Reference proteome</keyword>
<accession>A0AAP6BFR9</accession>
<feature type="signal peptide" evidence="1">
    <location>
        <begin position="1"/>
        <end position="24"/>
    </location>
</feature>
<evidence type="ECO:0000313" key="2">
    <source>
        <dbReference type="EMBL" id="MDX2963929.1"/>
    </source>
</evidence>
<keyword evidence="1" id="KW-0732">Signal</keyword>
<name>A0AAP6BFR9_9ACTN</name>
<dbReference type="AlphaFoldDB" id="A0AAP6BFR9"/>
<sequence>MRRLVALLAAVFFFPLLSAPAAGAAPLESTVWLCRPGMPANPCGQDARGNPVDSVLTGRYIAGGSTEFDDRRAGGTGELLPGAVDPPVDCFYVYPTVDLLPNPLLRLGSLPPVPQNNALAVTFAQAQRFAGECRVFAPVYRQLTLLELAGGVLTGTSPDPSVGFGDVEKAFADYWAHDNVDPVTGERRGVVLIGHSQGAAALSALMRSTFDGDAGMRRQLVAAYLLGGDVQVPVGGVRGGGGDPDSTFQNVPVCTRAAGASVPVGCVVAYSSFDLADGGVPTSFGRSTAPGHRKVCVNPAALVRGAAAGDRVPLDALMPTRRLVGGNALVPAGYLAPVMGGYPFPDLPAGFARYPSSVTGACESAVGTDGVRVDWLQVEGDLSLFAADSRTNALGLHVADVNVALGDLTALAGEQIAEWRSR</sequence>
<reference evidence="2 4" key="1">
    <citation type="journal article" date="2023" name="Microb. Genom.">
        <title>Mesoterricola silvestris gen. nov., sp. nov., Mesoterricola sediminis sp. nov., Geothrix oryzae sp. nov., Geothrix edaphica sp. nov., Geothrix rubra sp. nov., and Geothrix limicola sp. nov., six novel members of Acidobacteriota isolated from soils.</title>
        <authorList>
            <person name="Weisberg A.J."/>
            <person name="Pearce E."/>
            <person name="Kramer C.G."/>
            <person name="Chang J.H."/>
            <person name="Clarke C.R."/>
        </authorList>
    </citation>
    <scope>NUCLEOTIDE SEQUENCE</scope>
    <source>
        <strain evidence="3 4">NB05-1H</strain>
        <strain evidence="2">NRRL_B-16521</strain>
    </source>
</reference>
<dbReference type="Proteomes" id="UP001272987">
    <property type="component" value="Unassembled WGS sequence"/>
</dbReference>
<dbReference type="GeneID" id="69810219"/>
<evidence type="ECO:0000313" key="5">
    <source>
        <dbReference type="Proteomes" id="UP001282288"/>
    </source>
</evidence>
<dbReference type="EMBL" id="JARAWC010000025">
    <property type="protein sequence ID" value="MDX2963929.1"/>
    <property type="molecule type" value="Genomic_DNA"/>
</dbReference>
<organism evidence="2 5">
    <name type="scientific">Streptomyces acidiscabies</name>
    <dbReference type="NCBI Taxonomy" id="42234"/>
    <lineage>
        <taxon>Bacteria</taxon>
        <taxon>Bacillati</taxon>
        <taxon>Actinomycetota</taxon>
        <taxon>Actinomycetes</taxon>
        <taxon>Kitasatosporales</taxon>
        <taxon>Streptomycetaceae</taxon>
        <taxon>Streptomyces</taxon>
    </lineage>
</organism>
<proteinExistence type="predicted"/>
<evidence type="ECO:0000313" key="4">
    <source>
        <dbReference type="Proteomes" id="UP001272987"/>
    </source>
</evidence>
<evidence type="ECO:0000256" key="1">
    <source>
        <dbReference type="SAM" id="SignalP"/>
    </source>
</evidence>
<evidence type="ECO:0000313" key="3">
    <source>
        <dbReference type="EMBL" id="MDX3017281.1"/>
    </source>
</evidence>
<dbReference type="Proteomes" id="UP001282288">
    <property type="component" value="Unassembled WGS sequence"/>
</dbReference>